<keyword evidence="3 6" id="KW-0032">Aminotransferase</keyword>
<comment type="similarity">
    <text evidence="2 6">Belongs to the class-I pyridoxal-phosphate-dependent aminotransferase family.</text>
</comment>
<dbReference type="CDD" id="cd00609">
    <property type="entry name" value="AAT_like"/>
    <property type="match status" value="1"/>
</dbReference>
<dbReference type="InterPro" id="IPR004838">
    <property type="entry name" value="NHTrfase_class1_PyrdxlP-BS"/>
</dbReference>
<comment type="caution">
    <text evidence="8">The sequence shown here is derived from an EMBL/GenBank/DDBJ whole genome shotgun (WGS) entry which is preliminary data.</text>
</comment>
<dbReference type="InterPro" id="IPR015424">
    <property type="entry name" value="PyrdxlP-dep_Trfase"/>
</dbReference>
<dbReference type="RefSeq" id="WP_039261090.1">
    <property type="nucleotide sequence ID" value="NZ_JSWD01000057.1"/>
</dbReference>
<organism evidence="8 9">
    <name type="scientific">Clostridium tetani</name>
    <dbReference type="NCBI Taxonomy" id="1513"/>
    <lineage>
        <taxon>Bacteria</taxon>
        <taxon>Bacillati</taxon>
        <taxon>Bacillota</taxon>
        <taxon>Clostridia</taxon>
        <taxon>Eubacteriales</taxon>
        <taxon>Clostridiaceae</taxon>
        <taxon>Clostridium</taxon>
    </lineage>
</organism>
<dbReference type="Gene3D" id="3.40.640.10">
    <property type="entry name" value="Type I PLP-dependent aspartate aminotransferase-like (Major domain)"/>
    <property type="match status" value="1"/>
</dbReference>
<dbReference type="Pfam" id="PF00155">
    <property type="entry name" value="Aminotran_1_2"/>
    <property type="match status" value="1"/>
</dbReference>
<name>A0ABY0EKR7_CLOTA</name>
<dbReference type="InterPro" id="IPR050596">
    <property type="entry name" value="AspAT/PAT-like"/>
</dbReference>
<proteinExistence type="inferred from homology"/>
<evidence type="ECO:0000256" key="2">
    <source>
        <dbReference type="ARBA" id="ARBA00007441"/>
    </source>
</evidence>
<evidence type="ECO:0000313" key="8">
    <source>
        <dbReference type="EMBL" id="RXI51734.1"/>
    </source>
</evidence>
<dbReference type="InterPro" id="IPR015422">
    <property type="entry name" value="PyrdxlP-dep_Trfase_small"/>
</dbReference>
<evidence type="ECO:0000313" key="9">
    <source>
        <dbReference type="Proteomes" id="UP000290273"/>
    </source>
</evidence>
<dbReference type="GO" id="GO:0008483">
    <property type="term" value="F:transaminase activity"/>
    <property type="evidence" value="ECO:0007669"/>
    <property type="project" value="UniProtKB-KW"/>
</dbReference>
<protein>
    <recommendedName>
        <fullName evidence="6">Aminotransferase</fullName>
        <ecNumber evidence="6">2.6.1.-</ecNumber>
    </recommendedName>
</protein>
<dbReference type="NCBIfam" id="NF005744">
    <property type="entry name" value="PRK07568.1"/>
    <property type="match status" value="1"/>
</dbReference>
<reference evidence="8 9" key="1">
    <citation type="submission" date="2018-06" db="EMBL/GenBank/DDBJ databases">
        <title>Genome conservation of Clostridium tetani.</title>
        <authorList>
            <person name="Bruggemann H."/>
            <person name="Popoff M.R."/>
        </authorList>
    </citation>
    <scope>NUCLEOTIDE SEQUENCE [LARGE SCALE GENOMIC DNA]</scope>
    <source>
        <strain evidence="8 9">63.05</strain>
    </source>
</reference>
<gene>
    <name evidence="8" type="ORF">DP131_13990</name>
</gene>
<keyword evidence="5" id="KW-0663">Pyridoxal phosphate</keyword>
<dbReference type="SUPFAM" id="SSF53383">
    <property type="entry name" value="PLP-dependent transferases"/>
    <property type="match status" value="1"/>
</dbReference>
<dbReference type="PRINTS" id="PR00753">
    <property type="entry name" value="ACCSYNTHASE"/>
</dbReference>
<dbReference type="Gene3D" id="3.90.1150.10">
    <property type="entry name" value="Aspartate Aminotransferase, domain 1"/>
    <property type="match status" value="1"/>
</dbReference>
<evidence type="ECO:0000256" key="3">
    <source>
        <dbReference type="ARBA" id="ARBA00022576"/>
    </source>
</evidence>
<evidence type="ECO:0000256" key="1">
    <source>
        <dbReference type="ARBA" id="ARBA00001933"/>
    </source>
</evidence>
<sequence>MLGVSKRVEELRFSEIRKFIPYSDGAKAKGVQVHHLNIGQPDIKTPEEFISAIKNFDEEIVKYEDSQGNKDLIDAFVKYYESINIDIDKEDVYITNGGSEAILYALLTICDFGDSVIVPEPYYTNYNTMAKMAGVDIISFRTYREDGFRIKSKEDIINSIKDNTKAIMITNPSNPTGVVYTKEEIRMISDIAKEKDLFIISDEVYREFVYDDLKFTSFMDMKDILDRVIIIDSISKRYSACGARIGALICKNRNVTENFMKMCQARLSVSSLDQVGAANLINVPKSYIEEVRIEYEKRRNILYEGLCDIPGVHCEKPSGAFYIIAKLPIDNSDDFTKWMLKDFQYNNKTVMVTPAEGFYTTEGLGKDEVRLSYCINSQDLKESMLILKKALEEYNKLRK</sequence>
<evidence type="ECO:0000259" key="7">
    <source>
        <dbReference type="Pfam" id="PF00155"/>
    </source>
</evidence>
<dbReference type="EMBL" id="QMAU01000053">
    <property type="protein sequence ID" value="RXI51734.1"/>
    <property type="molecule type" value="Genomic_DNA"/>
</dbReference>
<dbReference type="InterPro" id="IPR004839">
    <property type="entry name" value="Aminotransferase_I/II_large"/>
</dbReference>
<evidence type="ECO:0000256" key="4">
    <source>
        <dbReference type="ARBA" id="ARBA00022679"/>
    </source>
</evidence>
<evidence type="ECO:0000256" key="6">
    <source>
        <dbReference type="RuleBase" id="RU000481"/>
    </source>
</evidence>
<evidence type="ECO:0000256" key="5">
    <source>
        <dbReference type="ARBA" id="ARBA00022898"/>
    </source>
</evidence>
<accession>A0ABY0EKR7</accession>
<dbReference type="EC" id="2.6.1.-" evidence="6"/>
<comment type="cofactor">
    <cofactor evidence="1 6">
        <name>pyridoxal 5'-phosphate</name>
        <dbReference type="ChEBI" id="CHEBI:597326"/>
    </cofactor>
</comment>
<keyword evidence="4 6" id="KW-0808">Transferase</keyword>
<dbReference type="InterPro" id="IPR015421">
    <property type="entry name" value="PyrdxlP-dep_Trfase_major"/>
</dbReference>
<feature type="domain" description="Aminotransferase class I/classII large" evidence="7">
    <location>
        <begin position="35"/>
        <end position="382"/>
    </location>
</feature>
<dbReference type="Proteomes" id="UP000290273">
    <property type="component" value="Unassembled WGS sequence"/>
</dbReference>
<dbReference type="PROSITE" id="PS00105">
    <property type="entry name" value="AA_TRANSFER_CLASS_1"/>
    <property type="match status" value="1"/>
</dbReference>
<dbReference type="PANTHER" id="PTHR46383">
    <property type="entry name" value="ASPARTATE AMINOTRANSFERASE"/>
    <property type="match status" value="1"/>
</dbReference>